<dbReference type="InterPro" id="IPR023214">
    <property type="entry name" value="HAD_sf"/>
</dbReference>
<dbReference type="PRINTS" id="PR00413">
    <property type="entry name" value="HADHALOGNASE"/>
</dbReference>
<protein>
    <submittedName>
        <fullName evidence="6">HAD family phosphatase</fullName>
    </submittedName>
</protein>
<evidence type="ECO:0000313" key="7">
    <source>
        <dbReference type="Proteomes" id="UP000826300"/>
    </source>
</evidence>
<evidence type="ECO:0000256" key="5">
    <source>
        <dbReference type="ARBA" id="ARBA00023277"/>
    </source>
</evidence>
<keyword evidence="4" id="KW-0460">Magnesium</keyword>
<evidence type="ECO:0000256" key="2">
    <source>
        <dbReference type="ARBA" id="ARBA00006171"/>
    </source>
</evidence>
<evidence type="ECO:0000313" key="6">
    <source>
        <dbReference type="EMBL" id="QYZ70435.1"/>
    </source>
</evidence>
<dbReference type="EMBL" id="CP069370">
    <property type="protein sequence ID" value="QYZ70435.1"/>
    <property type="molecule type" value="Genomic_DNA"/>
</dbReference>
<dbReference type="InterPro" id="IPR023198">
    <property type="entry name" value="PGP-like_dom2"/>
</dbReference>
<dbReference type="InterPro" id="IPR051600">
    <property type="entry name" value="Beta-PGM-like"/>
</dbReference>
<gene>
    <name evidence="6" type="ORF">JO391_02600</name>
</gene>
<dbReference type="SFLD" id="SFLDS00003">
    <property type="entry name" value="Haloacid_Dehalogenase"/>
    <property type="match status" value="1"/>
</dbReference>
<comment type="similarity">
    <text evidence="2">Belongs to the HAD-like hydrolase superfamily. CbbY/CbbZ/Gph/YieH family.</text>
</comment>
<dbReference type="Gene3D" id="1.10.150.240">
    <property type="entry name" value="Putative phosphatase, domain 2"/>
    <property type="match status" value="1"/>
</dbReference>
<reference evidence="6" key="1">
    <citation type="submission" date="2021-02" db="EMBL/GenBank/DDBJ databases">
        <title>Rhodobacter shimadae sp. nov., an aerobic anoxygenic phototrophic bacterium isolated from a hot spring.</title>
        <authorList>
            <person name="Muramatsu S."/>
            <person name="Haruta S."/>
            <person name="Hirose S."/>
            <person name="Hanada S."/>
        </authorList>
    </citation>
    <scope>NUCLEOTIDE SEQUENCE</scope>
    <source>
        <strain evidence="6">N10</strain>
    </source>
</reference>
<keyword evidence="5" id="KW-0119">Carbohydrate metabolism</keyword>
<dbReference type="GO" id="GO:0046872">
    <property type="term" value="F:metal ion binding"/>
    <property type="evidence" value="ECO:0007669"/>
    <property type="project" value="UniProtKB-KW"/>
</dbReference>
<dbReference type="InterPro" id="IPR036412">
    <property type="entry name" value="HAD-like_sf"/>
</dbReference>
<keyword evidence="3" id="KW-0479">Metal-binding</keyword>
<dbReference type="SUPFAM" id="SSF56784">
    <property type="entry name" value="HAD-like"/>
    <property type="match status" value="1"/>
</dbReference>
<proteinExistence type="inferred from homology"/>
<evidence type="ECO:0000256" key="3">
    <source>
        <dbReference type="ARBA" id="ARBA00022723"/>
    </source>
</evidence>
<comment type="cofactor">
    <cofactor evidence="1">
        <name>Mg(2+)</name>
        <dbReference type="ChEBI" id="CHEBI:18420"/>
    </cofactor>
</comment>
<evidence type="ECO:0000256" key="4">
    <source>
        <dbReference type="ARBA" id="ARBA00022842"/>
    </source>
</evidence>
<name>A0A8G1EC99_9RHOB</name>
<dbReference type="PANTHER" id="PTHR46193">
    <property type="entry name" value="6-PHOSPHOGLUCONATE PHOSPHATASE"/>
    <property type="match status" value="1"/>
</dbReference>
<dbReference type="PANTHER" id="PTHR46193:SF18">
    <property type="entry name" value="HEXITOL PHOSPHATASE B"/>
    <property type="match status" value="1"/>
</dbReference>
<evidence type="ECO:0000256" key="1">
    <source>
        <dbReference type="ARBA" id="ARBA00001946"/>
    </source>
</evidence>
<dbReference type="InterPro" id="IPR006439">
    <property type="entry name" value="HAD-SF_hydro_IA"/>
</dbReference>
<dbReference type="Proteomes" id="UP000826300">
    <property type="component" value="Chromosome"/>
</dbReference>
<keyword evidence="7" id="KW-1185">Reference proteome</keyword>
<dbReference type="Gene3D" id="3.40.50.1000">
    <property type="entry name" value="HAD superfamily/HAD-like"/>
    <property type="match status" value="1"/>
</dbReference>
<dbReference type="CDD" id="cd07505">
    <property type="entry name" value="HAD_BPGM-like"/>
    <property type="match status" value="1"/>
</dbReference>
<organism evidence="6 7">
    <name type="scientific">Neotabrizicola shimadae</name>
    <dbReference type="NCBI Taxonomy" id="2807096"/>
    <lineage>
        <taxon>Bacteria</taxon>
        <taxon>Pseudomonadati</taxon>
        <taxon>Pseudomonadota</taxon>
        <taxon>Alphaproteobacteria</taxon>
        <taxon>Rhodobacterales</taxon>
        <taxon>Paracoccaceae</taxon>
        <taxon>Neotabrizicola</taxon>
    </lineage>
</organism>
<dbReference type="SFLD" id="SFLDG01129">
    <property type="entry name" value="C1.5:_HAD__Beta-PGM__Phosphata"/>
    <property type="match status" value="1"/>
</dbReference>
<dbReference type="KEGG" id="nsm:JO391_02600"/>
<dbReference type="AlphaFoldDB" id="A0A8G1EC99"/>
<dbReference type="NCBIfam" id="TIGR01509">
    <property type="entry name" value="HAD-SF-IA-v3"/>
    <property type="match status" value="1"/>
</dbReference>
<dbReference type="InterPro" id="IPR041492">
    <property type="entry name" value="HAD_2"/>
</dbReference>
<sequence>MFDAVIFDLDGTLIDTERLSILTGLAAFAELGHDASPDFMHGLVGKDRVTCAGIITTAFPGIDLAALDEIWHGAFNAGVDSGLDLKPHALDLLEAITLPRALVTSSHRKECHNKLRVTGLDRFFDAVVVYEDVTAAKPAPEPYLLAARILSVDPARCLVFEDSDTGAEAAHRAGMVVVQVPDMLPTEGRFAHHVAPDLMSGARRAGLKV</sequence>
<accession>A0A8G1EC99</accession>
<dbReference type="RefSeq" id="WP_220662652.1">
    <property type="nucleotide sequence ID" value="NZ_CP069370.1"/>
</dbReference>
<dbReference type="Pfam" id="PF13419">
    <property type="entry name" value="HAD_2"/>
    <property type="match status" value="1"/>
</dbReference>
<dbReference type="GO" id="GO:0003824">
    <property type="term" value="F:catalytic activity"/>
    <property type="evidence" value="ECO:0007669"/>
    <property type="project" value="UniProtKB-ARBA"/>
</dbReference>